<name>A0A922D185_CARIL</name>
<reference evidence="1" key="1">
    <citation type="submission" date="2021-01" db="EMBL/GenBank/DDBJ databases">
        <authorList>
            <person name="Lovell J.T."/>
            <person name="Bentley N."/>
            <person name="Bhattarai G."/>
            <person name="Jenkins J.W."/>
            <person name="Sreedasyam A."/>
            <person name="Alarcon Y."/>
            <person name="Bock C."/>
            <person name="Boston L."/>
            <person name="Carlson J."/>
            <person name="Cervantes K."/>
            <person name="Clermont K."/>
            <person name="Krom N."/>
            <person name="Kubenka K."/>
            <person name="Mamidi S."/>
            <person name="Mattison C."/>
            <person name="Monteros M."/>
            <person name="Pisani C."/>
            <person name="Plott C."/>
            <person name="Rajasekar S."/>
            <person name="Rhein H.S."/>
            <person name="Rohla C."/>
            <person name="Song M."/>
            <person name="Hilaire R.S."/>
            <person name="Shu S."/>
            <person name="Wells L."/>
            <person name="Wang X."/>
            <person name="Webber J."/>
            <person name="Heerema R.J."/>
            <person name="Klein P."/>
            <person name="Conner P."/>
            <person name="Grauke L."/>
            <person name="Grimwood J."/>
            <person name="Schmutz J."/>
            <person name="Randall J.J."/>
        </authorList>
    </citation>
    <scope>NUCLEOTIDE SEQUENCE</scope>
    <source>
        <tissue evidence="1">Leaf</tissue>
    </source>
</reference>
<proteinExistence type="predicted"/>
<evidence type="ECO:0000313" key="2">
    <source>
        <dbReference type="Proteomes" id="UP000811246"/>
    </source>
</evidence>
<dbReference type="EMBL" id="CM031840">
    <property type="protein sequence ID" value="KAG6673032.1"/>
    <property type="molecule type" value="Genomic_DNA"/>
</dbReference>
<gene>
    <name evidence="1" type="ORF">I3842_16G090600</name>
</gene>
<sequence>MLGQRAQLSPKIPPTYLVRANFWCLIKEFFFLPSFSAPLRSCTLFDLERIFHHASIEG</sequence>
<accession>A0A922D185</accession>
<dbReference type="Proteomes" id="UP000811246">
    <property type="component" value="Chromosome 16"/>
</dbReference>
<evidence type="ECO:0000313" key="1">
    <source>
        <dbReference type="EMBL" id="KAG6673032.1"/>
    </source>
</evidence>
<protein>
    <submittedName>
        <fullName evidence="1">Uncharacterized protein</fullName>
    </submittedName>
</protein>
<dbReference type="AlphaFoldDB" id="A0A922D185"/>
<organism evidence="1 2">
    <name type="scientific">Carya illinoinensis</name>
    <name type="common">Pecan</name>
    <dbReference type="NCBI Taxonomy" id="32201"/>
    <lineage>
        <taxon>Eukaryota</taxon>
        <taxon>Viridiplantae</taxon>
        <taxon>Streptophyta</taxon>
        <taxon>Embryophyta</taxon>
        <taxon>Tracheophyta</taxon>
        <taxon>Spermatophyta</taxon>
        <taxon>Magnoliopsida</taxon>
        <taxon>eudicotyledons</taxon>
        <taxon>Gunneridae</taxon>
        <taxon>Pentapetalae</taxon>
        <taxon>rosids</taxon>
        <taxon>fabids</taxon>
        <taxon>Fagales</taxon>
        <taxon>Juglandaceae</taxon>
        <taxon>Carya</taxon>
    </lineage>
</organism>
<comment type="caution">
    <text evidence="1">The sequence shown here is derived from an EMBL/GenBank/DDBJ whole genome shotgun (WGS) entry which is preliminary data.</text>
</comment>